<name>Q95ST3_DROME</name>
<dbReference type="EMBL" id="AY060598">
    <property type="protein sequence ID" value="AAL28146.1"/>
    <property type="molecule type" value="mRNA"/>
</dbReference>
<organism evidence="2">
    <name type="scientific">Drosophila melanogaster</name>
    <name type="common">Fruit fly</name>
    <dbReference type="NCBI Taxonomy" id="7227"/>
    <lineage>
        <taxon>Eukaryota</taxon>
        <taxon>Metazoa</taxon>
        <taxon>Ecdysozoa</taxon>
        <taxon>Arthropoda</taxon>
        <taxon>Hexapoda</taxon>
        <taxon>Insecta</taxon>
        <taxon>Pterygota</taxon>
        <taxon>Neoptera</taxon>
        <taxon>Endopterygota</taxon>
        <taxon>Diptera</taxon>
        <taxon>Brachycera</taxon>
        <taxon>Muscomorpha</taxon>
        <taxon>Ephydroidea</taxon>
        <taxon>Drosophilidae</taxon>
        <taxon>Drosophila</taxon>
        <taxon>Sophophora</taxon>
    </lineage>
</organism>
<accession>Q95ST3</accession>
<feature type="region of interest" description="Disordered" evidence="1">
    <location>
        <begin position="1"/>
        <end position="33"/>
    </location>
</feature>
<reference evidence="2" key="1">
    <citation type="submission" date="2003-01" db="EMBL/GenBank/DDBJ databases">
        <authorList>
            <person name="Stapleton M."/>
            <person name="Brokstein P."/>
            <person name="Hong L."/>
            <person name="Agbayani A."/>
            <person name="Carlson J."/>
            <person name="Champe M."/>
            <person name="Chavez C."/>
            <person name="Dorsett V."/>
            <person name="Dresnek D."/>
            <person name="Farfan D."/>
            <person name="Frise E."/>
            <person name="George R."/>
            <person name="Gonzalez M."/>
            <person name="Guarin H."/>
            <person name="Kronmiller B."/>
            <person name="Li P."/>
            <person name="Liao G."/>
            <person name="Miranda A."/>
            <person name="Mungall C.J."/>
            <person name="Nunoo J."/>
            <person name="Pacleb J."/>
            <person name="Paragas V."/>
            <person name="Park S."/>
            <person name="Patel S."/>
            <person name="Phouanenavong S."/>
            <person name="Wan K."/>
            <person name="Yu C."/>
            <person name="Lewis S.E."/>
            <person name="Rubin G.M."/>
            <person name="Celniker S."/>
        </authorList>
    </citation>
    <scope>NUCLEOTIDE SEQUENCE</scope>
    <source>
        <strain evidence="2">Berkeley</strain>
    </source>
</reference>
<evidence type="ECO:0000256" key="1">
    <source>
        <dbReference type="SAM" id="MobiDB-lite"/>
    </source>
</evidence>
<feature type="region of interest" description="Disordered" evidence="1">
    <location>
        <begin position="77"/>
        <end position="119"/>
    </location>
</feature>
<dbReference type="AlphaFoldDB" id="Q95ST3"/>
<sequence length="119" mass="12892">MDMNGAIPNVRGGELEGVPGSQANKKIRRSRAEQSALRNIVSWPIRPPLSCLSPSIGNMAPPFSFFFFFAPAPATPGNSVEPAEKANNNATFPRCHSGGQTKGRTIRGHRVNSRYPESQ</sequence>
<proteinExistence type="evidence at transcript level"/>
<protein>
    <submittedName>
        <fullName evidence="2">GH01566p</fullName>
    </submittedName>
</protein>
<evidence type="ECO:0000313" key="2">
    <source>
        <dbReference type="EMBL" id="AAL28146.1"/>
    </source>
</evidence>